<evidence type="ECO:0000259" key="2">
    <source>
        <dbReference type="Pfam" id="PF06025"/>
    </source>
</evidence>
<accession>A0A821L4X5</accession>
<feature type="compositionally biased region" description="Acidic residues" evidence="1">
    <location>
        <begin position="126"/>
        <end position="136"/>
    </location>
</feature>
<organism evidence="3 4">
    <name type="scientific">Rotaria socialis</name>
    <dbReference type="NCBI Taxonomy" id="392032"/>
    <lineage>
        <taxon>Eukaryota</taxon>
        <taxon>Metazoa</taxon>
        <taxon>Spiralia</taxon>
        <taxon>Gnathifera</taxon>
        <taxon>Rotifera</taxon>
        <taxon>Eurotatoria</taxon>
        <taxon>Bdelloidea</taxon>
        <taxon>Philodinida</taxon>
        <taxon>Philodinidae</taxon>
        <taxon>Rotaria</taxon>
    </lineage>
</organism>
<feature type="region of interest" description="Disordered" evidence="1">
    <location>
        <begin position="81"/>
        <end position="155"/>
    </location>
</feature>
<comment type="caution">
    <text evidence="3">The sequence shown here is derived from an EMBL/GenBank/DDBJ whole genome shotgun (WGS) entry which is preliminary data.</text>
</comment>
<feature type="non-terminal residue" evidence="3">
    <location>
        <position position="1"/>
    </location>
</feature>
<keyword evidence="4" id="KW-1185">Reference proteome</keyword>
<feature type="domain" description="DUF913" evidence="2">
    <location>
        <begin position="2"/>
        <end position="244"/>
    </location>
</feature>
<gene>
    <name evidence="3" type="ORF">UJA718_LOCUS38625</name>
</gene>
<evidence type="ECO:0000313" key="4">
    <source>
        <dbReference type="Proteomes" id="UP000663873"/>
    </source>
</evidence>
<dbReference type="AlphaFoldDB" id="A0A821L4X5"/>
<evidence type="ECO:0000256" key="1">
    <source>
        <dbReference type="SAM" id="MobiDB-lite"/>
    </source>
</evidence>
<dbReference type="Proteomes" id="UP000663873">
    <property type="component" value="Unassembled WGS sequence"/>
</dbReference>
<feature type="compositionally biased region" description="Low complexity" evidence="1">
    <location>
        <begin position="109"/>
        <end position="122"/>
    </location>
</feature>
<proteinExistence type="predicted"/>
<protein>
    <recommendedName>
        <fullName evidence="2">DUF913 domain-containing protein</fullName>
    </recommendedName>
</protein>
<name>A0A821L4X5_9BILA</name>
<evidence type="ECO:0000313" key="3">
    <source>
        <dbReference type="EMBL" id="CAF4745616.1"/>
    </source>
</evidence>
<reference evidence="3" key="1">
    <citation type="submission" date="2021-02" db="EMBL/GenBank/DDBJ databases">
        <authorList>
            <person name="Nowell W R."/>
        </authorList>
    </citation>
    <scope>NUCLEOTIDE SEQUENCE</scope>
</reference>
<dbReference type="InterPro" id="IPR010314">
    <property type="entry name" value="E3_Ub_ligase_DUF913"/>
</dbReference>
<dbReference type="EMBL" id="CAJOBP010039840">
    <property type="protein sequence ID" value="CAF4745616.1"/>
    <property type="molecule type" value="Genomic_DNA"/>
</dbReference>
<feature type="non-terminal residue" evidence="3">
    <location>
        <position position="262"/>
    </location>
</feature>
<sequence>ENFMEYKPFDKLFCVLLSPEYLPAMRRRRGTDTIYGTASSLGNAVDELMRHQVSLRTEAMKSIITLLEQLVELGNNPKYCCQKPHSSSSSTTTTKLTDTIRAQHRTVRTTNTTNTNTAGNDRNSSDDEYDDDEATNDEAPLANRAVPPLTGTPTSSSIATTATIIEPITNIPIILNQTLLSEKKSEDETIPIAVPLLDYITNIMRFVEGVISNNTTDDHGKEFVKLGGLKPLLDILQMKNLPIDFPSSQACQCVAALCKSTL</sequence>
<dbReference type="Pfam" id="PF06025">
    <property type="entry name" value="DUF913"/>
    <property type="match status" value="1"/>
</dbReference>